<dbReference type="HOGENOM" id="CLU_078469_0_0_11"/>
<dbReference type="Gene3D" id="1.10.10.10">
    <property type="entry name" value="Winged helix-like DNA-binding domain superfamily/Winged helix DNA-binding domain"/>
    <property type="match status" value="1"/>
</dbReference>
<dbReference type="PANTHER" id="PTHR30363">
    <property type="entry name" value="HTH-TYPE TRANSCRIPTIONAL REGULATOR SRLR-RELATED"/>
    <property type="match status" value="1"/>
</dbReference>
<organism evidence="2 3">
    <name type="scientific">Gleimia coleocanis DSM 15436</name>
    <dbReference type="NCBI Taxonomy" id="525245"/>
    <lineage>
        <taxon>Bacteria</taxon>
        <taxon>Bacillati</taxon>
        <taxon>Actinomycetota</taxon>
        <taxon>Actinomycetes</taxon>
        <taxon>Actinomycetales</taxon>
        <taxon>Actinomycetaceae</taxon>
        <taxon>Gleimia</taxon>
    </lineage>
</organism>
<protein>
    <submittedName>
        <fullName evidence="2">HTH domain protein</fullName>
    </submittedName>
</protein>
<proteinExistence type="predicted"/>
<dbReference type="eggNOG" id="COG2345">
    <property type="taxonomic scope" value="Bacteria"/>
</dbReference>
<feature type="domain" description="Helix-turn-helix type 11" evidence="1">
    <location>
        <begin position="12"/>
        <end position="51"/>
    </location>
</feature>
<evidence type="ECO:0000259" key="1">
    <source>
        <dbReference type="Pfam" id="PF08279"/>
    </source>
</evidence>
<evidence type="ECO:0000313" key="2">
    <source>
        <dbReference type="EMBL" id="EEH64191.1"/>
    </source>
</evidence>
<dbReference type="AlphaFoldDB" id="C0VZ90"/>
<dbReference type="RefSeq" id="WP_006547477.1">
    <property type="nucleotide sequence ID" value="NZ_DS999546.1"/>
</dbReference>
<dbReference type="OrthoDB" id="3375207at2"/>
<dbReference type="Pfam" id="PF08279">
    <property type="entry name" value="HTH_11"/>
    <property type="match status" value="1"/>
</dbReference>
<name>C0VZ90_9ACTO</name>
<dbReference type="InterPro" id="IPR036388">
    <property type="entry name" value="WH-like_DNA-bd_sf"/>
</dbReference>
<dbReference type="EMBL" id="ACFG01000006">
    <property type="protein sequence ID" value="EEH64191.1"/>
    <property type="molecule type" value="Genomic_DNA"/>
</dbReference>
<dbReference type="InterPro" id="IPR013196">
    <property type="entry name" value="HTH_11"/>
</dbReference>
<dbReference type="STRING" id="525245.HMPREF0044_0480"/>
<keyword evidence="3" id="KW-1185">Reference proteome</keyword>
<gene>
    <name evidence="2" type="ORF">HMPREF0044_0480</name>
</gene>
<accession>C0VZ90</accession>
<reference evidence="2 3" key="1">
    <citation type="submission" date="2009-01" db="EMBL/GenBank/DDBJ databases">
        <authorList>
            <person name="Qin X."/>
            <person name="Bachman B."/>
            <person name="Battles P."/>
            <person name="Bell A."/>
            <person name="Bess C."/>
            <person name="Bickham C."/>
            <person name="Chaboub L."/>
            <person name="Chen D."/>
            <person name="Coyle M."/>
            <person name="Deiros D.R."/>
            <person name="Dinh H."/>
            <person name="Forbes L."/>
            <person name="Fowler G."/>
            <person name="Francisco L."/>
            <person name="Fu Q."/>
            <person name="Gubbala S."/>
            <person name="Hale W."/>
            <person name="Han Y."/>
            <person name="Hemphill L."/>
            <person name="Highlander S.K."/>
            <person name="Hirani K."/>
            <person name="Hogues M."/>
            <person name="Jackson L."/>
            <person name="Jakkamsetti A."/>
            <person name="Javaid M."/>
            <person name="Jiang H."/>
            <person name="Korchina V."/>
            <person name="Kovar C."/>
            <person name="Lara F."/>
            <person name="Lee S."/>
            <person name="Mata R."/>
            <person name="Mathew T."/>
            <person name="Moen C."/>
            <person name="Morales K."/>
            <person name="Munidasa M."/>
            <person name="Nazareth L."/>
            <person name="Ngo R."/>
            <person name="Nguyen L."/>
            <person name="Okwuonu G."/>
            <person name="Ongeri F."/>
            <person name="Patil S."/>
            <person name="Petrosino J."/>
            <person name="Pham C."/>
            <person name="Pham P."/>
            <person name="Pu L.-L."/>
            <person name="Puazo M."/>
            <person name="Raj R."/>
            <person name="Reid J."/>
            <person name="Rouhana J."/>
            <person name="Saada N."/>
            <person name="Shang Y."/>
            <person name="Simmons D."/>
            <person name="Thornton R."/>
            <person name="Warren J."/>
            <person name="Weissenberger G."/>
            <person name="Zhang J."/>
            <person name="Zhang L."/>
            <person name="Zhou C."/>
            <person name="Zhu D."/>
            <person name="Muzny D."/>
            <person name="Worley K."/>
            <person name="Gibbs R."/>
        </authorList>
    </citation>
    <scope>NUCLEOTIDE SEQUENCE [LARGE SCALE GENOMIC DNA]</scope>
    <source>
        <strain evidence="2 3">DSM 15436</strain>
    </source>
</reference>
<sequence>MDDQGTKESVLDLVVEKGPVTASVIAKILGLTTAAVRRHIATLEESGQIVAHDIAQVSPRGRGRPARHYVATDLAHQRLHDSYAEIAGKALTFLAQTAGTDAVESFAAVRSREIERKYAPVIRAAGTDPRARATALSDALTQDGYAASVREIGGGKFAVQLCQGHCPILAVAEEFPQLCEAETQAFARLLDVHVQRLATLAGGKHVCTTHIPVASLSKRTGWRHDSKRA</sequence>
<dbReference type="Proteomes" id="UP000010301">
    <property type="component" value="Unassembled WGS sequence"/>
</dbReference>
<evidence type="ECO:0000313" key="3">
    <source>
        <dbReference type="Proteomes" id="UP000010301"/>
    </source>
</evidence>
<dbReference type="SUPFAM" id="SSF46785">
    <property type="entry name" value="Winged helix' DNA-binding domain"/>
    <property type="match status" value="1"/>
</dbReference>
<dbReference type="InterPro" id="IPR050313">
    <property type="entry name" value="Carb_Metab_HTH_regulators"/>
</dbReference>
<dbReference type="PANTHER" id="PTHR30363:SF28">
    <property type="entry name" value="TRANSCRIPTIONAL REGULATORY PROTEIN-RELATED"/>
    <property type="match status" value="1"/>
</dbReference>
<comment type="caution">
    <text evidence="2">The sequence shown here is derived from an EMBL/GenBank/DDBJ whole genome shotgun (WGS) entry which is preliminary data.</text>
</comment>
<dbReference type="InterPro" id="IPR036390">
    <property type="entry name" value="WH_DNA-bd_sf"/>
</dbReference>